<dbReference type="PROSITE" id="PS50977">
    <property type="entry name" value="HTH_TETR_2"/>
    <property type="match status" value="1"/>
</dbReference>
<dbReference type="Gene3D" id="1.10.357.10">
    <property type="entry name" value="Tetracycline Repressor, domain 2"/>
    <property type="match status" value="1"/>
</dbReference>
<dbReference type="GO" id="GO:0003677">
    <property type="term" value="F:DNA binding"/>
    <property type="evidence" value="ECO:0007669"/>
    <property type="project" value="UniProtKB-UniRule"/>
</dbReference>
<feature type="DNA-binding region" description="H-T-H motif" evidence="4">
    <location>
        <begin position="77"/>
        <end position="96"/>
    </location>
</feature>
<dbReference type="InterPro" id="IPR009057">
    <property type="entry name" value="Homeodomain-like_sf"/>
</dbReference>
<keyword evidence="3" id="KW-0804">Transcription</keyword>
<dbReference type="PANTHER" id="PTHR47506">
    <property type="entry name" value="TRANSCRIPTIONAL REGULATORY PROTEIN"/>
    <property type="match status" value="1"/>
</dbReference>
<dbReference type="SUPFAM" id="SSF48498">
    <property type="entry name" value="Tetracyclin repressor-like, C-terminal domain"/>
    <property type="match status" value="1"/>
</dbReference>
<evidence type="ECO:0000256" key="2">
    <source>
        <dbReference type="ARBA" id="ARBA00023125"/>
    </source>
</evidence>
<keyword evidence="6" id="KW-0614">Plasmid</keyword>
<evidence type="ECO:0000259" key="5">
    <source>
        <dbReference type="PROSITE" id="PS50977"/>
    </source>
</evidence>
<gene>
    <name evidence="6" type="ORF">pTiBo158</name>
</gene>
<dbReference type="PRINTS" id="PR00455">
    <property type="entry name" value="HTHTETR"/>
</dbReference>
<dbReference type="InterPro" id="IPR036271">
    <property type="entry name" value="Tet_transcr_reg_TetR-rel_C_sf"/>
</dbReference>
<evidence type="ECO:0000256" key="3">
    <source>
        <dbReference type="ARBA" id="ARBA00023163"/>
    </source>
</evidence>
<evidence type="ECO:0000256" key="1">
    <source>
        <dbReference type="ARBA" id="ARBA00023015"/>
    </source>
</evidence>
<organism evidence="6">
    <name type="scientific">Agrobacterium tumefaciens</name>
    <dbReference type="NCBI Taxonomy" id="358"/>
    <lineage>
        <taxon>Bacteria</taxon>
        <taxon>Pseudomonadati</taxon>
        <taxon>Pseudomonadota</taxon>
        <taxon>Alphaproteobacteria</taxon>
        <taxon>Hyphomicrobiales</taxon>
        <taxon>Rhizobiaceae</taxon>
        <taxon>Rhizobium/Agrobacterium group</taxon>
        <taxon>Agrobacterium</taxon>
        <taxon>Agrobacterium tumefaciens complex</taxon>
    </lineage>
</organism>
<dbReference type="InterPro" id="IPR001647">
    <property type="entry name" value="HTH_TetR"/>
</dbReference>
<evidence type="ECO:0000256" key="4">
    <source>
        <dbReference type="PROSITE-ProRule" id="PRU00335"/>
    </source>
</evidence>
<keyword evidence="1" id="KW-0805">Transcription regulation</keyword>
<feature type="domain" description="HTH tetR-type" evidence="5">
    <location>
        <begin position="54"/>
        <end position="114"/>
    </location>
</feature>
<reference evidence="6" key="1">
    <citation type="submission" date="2005-05" db="EMBL/GenBank/DDBJ databases">
        <title>Complete sequence of the Ti plasmid pTiBo542 from the supervirulent Agrobacterium tumefaciens strain Bo542.</title>
        <authorList>
            <person name="Oger P.M."/>
            <person name="Farrand S.K."/>
            <person name="Olsen G.J."/>
            <person name="Reich C."/>
        </authorList>
    </citation>
    <scope>NUCLEOTIDE SEQUENCE</scope>
    <source>
        <strain evidence="6">Bo542</strain>
        <plasmid evidence="6">pTiBo542</plasmid>
    </source>
</reference>
<dbReference type="Pfam" id="PF00440">
    <property type="entry name" value="TetR_N"/>
    <property type="match status" value="1"/>
</dbReference>
<dbReference type="EMBL" id="DQ058764">
    <property type="protein sequence ID" value="AAZ50542.1"/>
    <property type="molecule type" value="Genomic_DNA"/>
</dbReference>
<name>A5WY74_AGRTU</name>
<dbReference type="SUPFAM" id="SSF46689">
    <property type="entry name" value="Homeodomain-like"/>
    <property type="match status" value="1"/>
</dbReference>
<evidence type="ECO:0000313" key="6">
    <source>
        <dbReference type="EMBL" id="AAZ50542.1"/>
    </source>
</evidence>
<dbReference type="Gene3D" id="1.10.10.60">
    <property type="entry name" value="Homeodomain-like"/>
    <property type="match status" value="1"/>
</dbReference>
<dbReference type="AlphaFoldDB" id="A5WY74"/>
<proteinExistence type="predicted"/>
<keyword evidence="2 4" id="KW-0238">DNA-binding</keyword>
<accession>A5WY74</accession>
<geneLocation type="plasmid" evidence="6">
    <name>pTiBo542</name>
</geneLocation>
<protein>
    <submittedName>
        <fullName evidence="6">Orf_Bo158</fullName>
    </submittedName>
</protein>
<dbReference type="PANTHER" id="PTHR47506:SF7">
    <property type="entry name" value="TRANSCRIPTIONAL REGULATORY PROTEIN"/>
    <property type="match status" value="1"/>
</dbReference>
<sequence length="242" mass="26646">MRTDGLAVMLLPFRGIETIFMMIVINDAKYDGHHQNVKTGWRTMQMKVSPEQKAQNRGRILTEAGRLFREKGFDAVSVAEVMNAAGMTHGGFYGHFRSKDDLVAQTIAHAAGSQSGIGDLSAWIDTYLSKPHREHADMGCPMAALAGFMRQQAPEARASMAQVLAAQIDTLTEMIPGVDPVKRRRAAIGSWSAMVGALILARSIDDSTLPDEVLSETRVWIDEKKTPNAPTPRRKGVRHEHP</sequence>